<evidence type="ECO:0008006" key="5">
    <source>
        <dbReference type="Google" id="ProtNLM"/>
    </source>
</evidence>
<reference evidence="4" key="1">
    <citation type="journal article" date="2021" name="Science">
        <title>Hunting the eagle killer: A cyanobacterial neurotoxin causes vacuolar myelinopathy.</title>
        <authorList>
            <person name="Breinlinger S."/>
            <person name="Phillips T.J."/>
            <person name="Haram B.N."/>
            <person name="Mares J."/>
            <person name="Martinez Yerena J.A."/>
            <person name="Hrouzek P."/>
            <person name="Sobotka R."/>
            <person name="Henderson W.M."/>
            <person name="Schmieder P."/>
            <person name="Williams S.M."/>
            <person name="Lauderdale J.D."/>
            <person name="Wilde H.D."/>
            <person name="Gerrin W."/>
            <person name="Kust A."/>
            <person name="Washington J.W."/>
            <person name="Wagner C."/>
            <person name="Geier B."/>
            <person name="Liebeke M."/>
            <person name="Enke H."/>
            <person name="Niedermeyer T.H.J."/>
            <person name="Wilde S.B."/>
        </authorList>
    </citation>
    <scope>NUCLEOTIDE SEQUENCE [LARGE SCALE GENOMIC DNA]</scope>
    <source>
        <strain evidence="4">Thurmond2011</strain>
    </source>
</reference>
<dbReference type="Proteomes" id="UP000667802">
    <property type="component" value="Unassembled WGS sequence"/>
</dbReference>
<keyword evidence="2" id="KW-0732">Signal</keyword>
<keyword evidence="1" id="KW-0175">Coiled coil</keyword>
<dbReference type="AlphaFoldDB" id="A0AAP5IDW8"/>
<keyword evidence="4" id="KW-1185">Reference proteome</keyword>
<feature type="chain" id="PRO_5042997953" description="Secreted protein" evidence="2">
    <location>
        <begin position="16"/>
        <end position="166"/>
    </location>
</feature>
<feature type="signal peptide" evidence="2">
    <location>
        <begin position="1"/>
        <end position="15"/>
    </location>
</feature>
<comment type="caution">
    <text evidence="3">The sequence shown here is derived from an EMBL/GenBank/DDBJ whole genome shotgun (WGS) entry which is preliminary data.</text>
</comment>
<sequence>MLWKIICLVSFPVIALPFISGGLAPAMAVALTHQGQLSSQLVSTSVSNGSVLLSGRYDKDRDDDRECYREYQEAYRNIERDRRDLEDADSEGERRRYERKLDRDFRRLEDLRENYPDCDYQGKNREYHDYHGNGREYREYHEYHDYRDEPPASLLRSREIRPYSRE</sequence>
<name>A0AAP5IDW8_9CYAN</name>
<dbReference type="EMBL" id="JAALHA020000016">
    <property type="protein sequence ID" value="MDR9898227.1"/>
    <property type="molecule type" value="Genomic_DNA"/>
</dbReference>
<evidence type="ECO:0000313" key="4">
    <source>
        <dbReference type="Proteomes" id="UP000667802"/>
    </source>
</evidence>
<evidence type="ECO:0000256" key="1">
    <source>
        <dbReference type="SAM" id="Coils"/>
    </source>
</evidence>
<evidence type="ECO:0000313" key="3">
    <source>
        <dbReference type="EMBL" id="MDR9898227.1"/>
    </source>
</evidence>
<organism evidence="3 4">
    <name type="scientific">Aetokthonos hydrillicola Thurmond2011</name>
    <dbReference type="NCBI Taxonomy" id="2712845"/>
    <lineage>
        <taxon>Bacteria</taxon>
        <taxon>Bacillati</taxon>
        <taxon>Cyanobacteriota</taxon>
        <taxon>Cyanophyceae</taxon>
        <taxon>Nostocales</taxon>
        <taxon>Hapalosiphonaceae</taxon>
        <taxon>Aetokthonos</taxon>
    </lineage>
</organism>
<accession>A0AAP5IDW8</accession>
<gene>
    <name evidence="3" type="ORF">G7B40_027240</name>
</gene>
<evidence type="ECO:0000256" key="2">
    <source>
        <dbReference type="SAM" id="SignalP"/>
    </source>
</evidence>
<protein>
    <recommendedName>
        <fullName evidence="5">Secreted protein</fullName>
    </recommendedName>
</protein>
<dbReference type="RefSeq" id="WP_208354043.1">
    <property type="nucleotide sequence ID" value="NZ_JAALHA020000016.1"/>
</dbReference>
<proteinExistence type="predicted"/>
<feature type="coiled-coil region" evidence="1">
    <location>
        <begin position="68"/>
        <end position="114"/>
    </location>
</feature>